<dbReference type="CDD" id="cd22157">
    <property type="entry name" value="F-box_AtFBW1-like"/>
    <property type="match status" value="1"/>
</dbReference>
<dbReference type="PANTHER" id="PTHR31672:SF13">
    <property type="entry name" value="F-BOX PROTEIN CPR30-LIKE"/>
    <property type="match status" value="1"/>
</dbReference>
<dbReference type="NCBIfam" id="TIGR01640">
    <property type="entry name" value="F_box_assoc_1"/>
    <property type="match status" value="1"/>
</dbReference>
<dbReference type="EMBL" id="JBBPBN010000034">
    <property type="protein sequence ID" value="KAK9003416.1"/>
    <property type="molecule type" value="Genomic_DNA"/>
</dbReference>
<comment type="caution">
    <text evidence="2">The sequence shown here is derived from an EMBL/GenBank/DDBJ whole genome shotgun (WGS) entry which is preliminary data.</text>
</comment>
<dbReference type="PANTHER" id="PTHR31672">
    <property type="entry name" value="BNACNNG10540D PROTEIN"/>
    <property type="match status" value="1"/>
</dbReference>
<organism evidence="2 3">
    <name type="scientific">Hibiscus sabdariffa</name>
    <name type="common">roselle</name>
    <dbReference type="NCBI Taxonomy" id="183260"/>
    <lineage>
        <taxon>Eukaryota</taxon>
        <taxon>Viridiplantae</taxon>
        <taxon>Streptophyta</taxon>
        <taxon>Embryophyta</taxon>
        <taxon>Tracheophyta</taxon>
        <taxon>Spermatophyta</taxon>
        <taxon>Magnoliopsida</taxon>
        <taxon>eudicotyledons</taxon>
        <taxon>Gunneridae</taxon>
        <taxon>Pentapetalae</taxon>
        <taxon>rosids</taxon>
        <taxon>malvids</taxon>
        <taxon>Malvales</taxon>
        <taxon>Malvaceae</taxon>
        <taxon>Malvoideae</taxon>
        <taxon>Hibiscus</taxon>
    </lineage>
</organism>
<dbReference type="PROSITE" id="PS50181">
    <property type="entry name" value="FBOX"/>
    <property type="match status" value="1"/>
</dbReference>
<protein>
    <recommendedName>
        <fullName evidence="1">F-box domain-containing protein</fullName>
    </recommendedName>
</protein>
<dbReference type="SUPFAM" id="SSF81383">
    <property type="entry name" value="F-box domain"/>
    <property type="match status" value="1"/>
</dbReference>
<keyword evidence="3" id="KW-1185">Reference proteome</keyword>
<name>A0ABR2QRX1_9ROSI</name>
<accession>A0ABR2QRX1</accession>
<dbReference type="InterPro" id="IPR001810">
    <property type="entry name" value="F-box_dom"/>
</dbReference>
<dbReference type="Proteomes" id="UP001396334">
    <property type="component" value="Unassembled WGS sequence"/>
</dbReference>
<dbReference type="InterPro" id="IPR036047">
    <property type="entry name" value="F-box-like_dom_sf"/>
</dbReference>
<gene>
    <name evidence="2" type="ORF">V6N11_060980</name>
</gene>
<dbReference type="InterPro" id="IPR017451">
    <property type="entry name" value="F-box-assoc_interact_dom"/>
</dbReference>
<dbReference type="Pfam" id="PF00646">
    <property type="entry name" value="F-box"/>
    <property type="match status" value="1"/>
</dbReference>
<dbReference type="SUPFAM" id="SSF50965">
    <property type="entry name" value="Galactose oxidase, central domain"/>
    <property type="match status" value="1"/>
</dbReference>
<dbReference type="InterPro" id="IPR050796">
    <property type="entry name" value="SCF_F-box_component"/>
</dbReference>
<feature type="domain" description="F-box" evidence="1">
    <location>
        <begin position="1"/>
        <end position="43"/>
    </location>
</feature>
<dbReference type="InterPro" id="IPR006527">
    <property type="entry name" value="F-box-assoc_dom_typ1"/>
</dbReference>
<evidence type="ECO:0000313" key="2">
    <source>
        <dbReference type="EMBL" id="KAK9003416.1"/>
    </source>
</evidence>
<proteinExistence type="predicted"/>
<evidence type="ECO:0000313" key="3">
    <source>
        <dbReference type="Proteomes" id="UP001396334"/>
    </source>
</evidence>
<dbReference type="InterPro" id="IPR011043">
    <property type="entry name" value="Gal_Oxase/kelch_b-propeller"/>
</dbReference>
<reference evidence="2 3" key="1">
    <citation type="journal article" date="2024" name="G3 (Bethesda)">
        <title>Genome assembly of Hibiscus sabdariffa L. provides insights into metabolisms of medicinal natural products.</title>
        <authorList>
            <person name="Kim T."/>
        </authorList>
    </citation>
    <scope>NUCLEOTIDE SEQUENCE [LARGE SCALE GENOMIC DNA]</scope>
    <source>
        <strain evidence="2">TK-2024</strain>
        <tissue evidence="2">Old leaves</tissue>
    </source>
</reference>
<evidence type="ECO:0000259" key="1">
    <source>
        <dbReference type="PROSITE" id="PS50181"/>
    </source>
</evidence>
<dbReference type="SMART" id="SM00256">
    <property type="entry name" value="FBOX"/>
    <property type="match status" value="1"/>
</dbReference>
<dbReference type="Gene3D" id="1.20.1280.50">
    <property type="match status" value="1"/>
</dbReference>
<dbReference type="Pfam" id="PF07734">
    <property type="entry name" value="FBA_1"/>
    <property type="match status" value="1"/>
</dbReference>
<sequence>MKHVPEEIIMEILSRLAVKFLCRFKCVSKAWCNLMSTPHFVKLQLNQSVKSNRLTYVMYDCFEFPRRLELDYDSLLSGHQVKLLAKESSFGLTNGGCAFLEFYFGKTRVLGSCNGLFCCTSAPPKSIALVNPSTRETKTILSQHGHQIEPLSVAGFGYDALHDDYKVVRIDCGIRTVGVYSLKNGAWSCIGDFPHHIIGDSVHLNGVIHWITCYGSETALSITALDLTKQEFSRFPTVSRADLVPVQLYAMGGNLCVGCYRRGQELCEFWVMEIYGKVESWKRIGLSLKCRSMPSVLDLPRSEEALIVTEGRLFIYNHRKESLKEVNIAQIPKGYDRLWLNSVFPYQDNLVAL</sequence>